<evidence type="ECO:0000313" key="2">
    <source>
        <dbReference type="EMBL" id="UTI63382.1"/>
    </source>
</evidence>
<feature type="transmembrane region" description="Helical" evidence="1">
    <location>
        <begin position="75"/>
        <end position="94"/>
    </location>
</feature>
<organism evidence="2 3">
    <name type="scientific">Paraconexibacter antarcticus</name>
    <dbReference type="NCBI Taxonomy" id="2949664"/>
    <lineage>
        <taxon>Bacteria</taxon>
        <taxon>Bacillati</taxon>
        <taxon>Actinomycetota</taxon>
        <taxon>Thermoleophilia</taxon>
        <taxon>Solirubrobacterales</taxon>
        <taxon>Paraconexibacteraceae</taxon>
        <taxon>Paraconexibacter</taxon>
    </lineage>
</organism>
<keyword evidence="3" id="KW-1185">Reference proteome</keyword>
<feature type="transmembrane region" description="Helical" evidence="1">
    <location>
        <begin position="44"/>
        <end position="68"/>
    </location>
</feature>
<gene>
    <name evidence="2" type="ORF">NBH00_18770</name>
</gene>
<protein>
    <submittedName>
        <fullName evidence="2">Uncharacterized protein</fullName>
    </submittedName>
</protein>
<keyword evidence="1" id="KW-1133">Transmembrane helix</keyword>
<feature type="transmembrane region" description="Helical" evidence="1">
    <location>
        <begin position="114"/>
        <end position="133"/>
    </location>
</feature>
<dbReference type="RefSeq" id="WP_254570107.1">
    <property type="nucleotide sequence ID" value="NZ_CP098502.1"/>
</dbReference>
<name>A0ABY5DQM7_9ACTN</name>
<accession>A0ABY5DQM7</accession>
<keyword evidence="1" id="KW-0812">Transmembrane</keyword>
<sequence length="225" mass="24068">MALGYIPAIVLVAGIRAVTGADLAHRWATSPSLVYHGRVWTLFSSALVLDRVQGLQLVVAVVLIWALLFRHGAGALWSALLLGHVGSTLTAYAGTGILWETGSRLHHAYVNPDFGISCVWITILAMLATDLVLTVRPRPRTWATLLLLATAYTGVAIVGDSTIAEAEHTLAVTAGIATMLWTRRFLAVLNIRVGWPSPANYRGIAGPSRATPLDTQLSLTGREQG</sequence>
<evidence type="ECO:0000313" key="3">
    <source>
        <dbReference type="Proteomes" id="UP001056035"/>
    </source>
</evidence>
<dbReference type="EMBL" id="CP098502">
    <property type="protein sequence ID" value="UTI63382.1"/>
    <property type="molecule type" value="Genomic_DNA"/>
</dbReference>
<reference evidence="2 3" key="1">
    <citation type="submission" date="2022-06" db="EMBL/GenBank/DDBJ databases">
        <title>Paraconexibacter antarcticus.</title>
        <authorList>
            <person name="Kim C.S."/>
        </authorList>
    </citation>
    <scope>NUCLEOTIDE SEQUENCE [LARGE SCALE GENOMIC DNA]</scope>
    <source>
        <strain evidence="2 3">02-257</strain>
    </source>
</reference>
<proteinExistence type="predicted"/>
<feature type="transmembrane region" description="Helical" evidence="1">
    <location>
        <begin position="145"/>
        <end position="164"/>
    </location>
</feature>
<evidence type="ECO:0000256" key="1">
    <source>
        <dbReference type="SAM" id="Phobius"/>
    </source>
</evidence>
<dbReference type="Proteomes" id="UP001056035">
    <property type="component" value="Chromosome"/>
</dbReference>
<keyword evidence="1" id="KW-0472">Membrane</keyword>